<evidence type="ECO:0000313" key="1">
    <source>
        <dbReference type="EMBL" id="SVC05528.1"/>
    </source>
</evidence>
<organism evidence="1">
    <name type="scientific">marine metagenome</name>
    <dbReference type="NCBI Taxonomy" id="408172"/>
    <lineage>
        <taxon>unclassified sequences</taxon>
        <taxon>metagenomes</taxon>
        <taxon>ecological metagenomes</taxon>
    </lineage>
</organism>
<feature type="non-terminal residue" evidence="1">
    <location>
        <position position="352"/>
    </location>
</feature>
<feature type="non-terminal residue" evidence="1">
    <location>
        <position position="1"/>
    </location>
</feature>
<dbReference type="AlphaFoldDB" id="A0A382J142"/>
<protein>
    <recommendedName>
        <fullName evidence="2">Bacterial Ig-like domain-containing protein</fullName>
    </recommendedName>
</protein>
<sequence>TNTEEDNNTLSLATSYTDLAGNAGTAETTANYAIDTLAPTVSSVAITSASGIQNSFVNAGDNVLVTVTFSENSTVTGTPQLTLAVGEDNHTADYTSSGSGATTKVFTYTIQAGDNDTDGIRIGENALALNSGTIRDAAGNYATNLDHIAVSDNENYMVDTTPPTVSSVAITSAEGIQNSFVNAGDNVSVTATFSERVIVVSGTPTLTLVVDSTDRAATYASGSWTSGSGSTPLVFRYTIQAGDTNDTDGISIGENALNPDNITVTDLAGNIADDLTHDSVDHNGNFMVDTTAPTVISFDISDDLLTKNETMTVDLVFSEPVCAVAGVNLCAIVFSQGTIVSPTGTLTLNSVQ</sequence>
<name>A0A382J142_9ZZZZ</name>
<proteinExistence type="predicted"/>
<accession>A0A382J142</accession>
<gene>
    <name evidence="1" type="ORF">METZ01_LOCUS258382</name>
</gene>
<dbReference type="EMBL" id="UINC01070970">
    <property type="protein sequence ID" value="SVC05528.1"/>
    <property type="molecule type" value="Genomic_DNA"/>
</dbReference>
<reference evidence="1" key="1">
    <citation type="submission" date="2018-05" db="EMBL/GenBank/DDBJ databases">
        <authorList>
            <person name="Lanie J.A."/>
            <person name="Ng W.-L."/>
            <person name="Kazmierczak K.M."/>
            <person name="Andrzejewski T.M."/>
            <person name="Davidsen T.M."/>
            <person name="Wayne K.J."/>
            <person name="Tettelin H."/>
            <person name="Glass J.I."/>
            <person name="Rusch D."/>
            <person name="Podicherti R."/>
            <person name="Tsui H.-C.T."/>
            <person name="Winkler M.E."/>
        </authorList>
    </citation>
    <scope>NUCLEOTIDE SEQUENCE</scope>
</reference>
<evidence type="ECO:0008006" key="2">
    <source>
        <dbReference type="Google" id="ProtNLM"/>
    </source>
</evidence>